<feature type="transmembrane region" description="Helical" evidence="7">
    <location>
        <begin position="86"/>
        <end position="105"/>
    </location>
</feature>
<evidence type="ECO:0000256" key="1">
    <source>
        <dbReference type="ARBA" id="ARBA00004127"/>
    </source>
</evidence>
<evidence type="ECO:0000256" key="4">
    <source>
        <dbReference type="ARBA" id="ARBA00022692"/>
    </source>
</evidence>
<evidence type="ECO:0000256" key="5">
    <source>
        <dbReference type="ARBA" id="ARBA00022989"/>
    </source>
</evidence>
<evidence type="ECO:0000256" key="7">
    <source>
        <dbReference type="RuleBase" id="RU361113"/>
    </source>
</evidence>
<protein>
    <recommendedName>
        <fullName evidence="7">Battenin</fullName>
    </recommendedName>
</protein>
<organism evidence="9 10">
    <name type="scientific">Oesophagostomum dentatum</name>
    <name type="common">Nodular worm</name>
    <dbReference type="NCBI Taxonomy" id="61180"/>
    <lineage>
        <taxon>Eukaryota</taxon>
        <taxon>Metazoa</taxon>
        <taxon>Ecdysozoa</taxon>
        <taxon>Nematoda</taxon>
        <taxon>Chromadorea</taxon>
        <taxon>Rhabditida</taxon>
        <taxon>Rhabditina</taxon>
        <taxon>Rhabditomorpha</taxon>
        <taxon>Strongyloidea</taxon>
        <taxon>Strongylidae</taxon>
        <taxon>Oesophagostomum</taxon>
    </lineage>
</organism>
<feature type="region of interest" description="Disordered" evidence="8">
    <location>
        <begin position="133"/>
        <end position="163"/>
    </location>
</feature>
<dbReference type="GO" id="GO:0007040">
    <property type="term" value="P:lysosome organization"/>
    <property type="evidence" value="ECO:0007669"/>
    <property type="project" value="TreeGrafter"/>
</dbReference>
<comment type="similarity">
    <text evidence="2 7">Belongs to the battenin family.</text>
</comment>
<dbReference type="GO" id="GO:0012505">
    <property type="term" value="C:endomembrane system"/>
    <property type="evidence" value="ECO:0007669"/>
    <property type="project" value="UniProtKB-SubCell"/>
</dbReference>
<feature type="transmembrane region" description="Helical" evidence="7">
    <location>
        <begin position="9"/>
        <end position="33"/>
    </location>
</feature>
<dbReference type="PRINTS" id="PR01315">
    <property type="entry name" value="BATTENIN"/>
</dbReference>
<dbReference type="SUPFAM" id="SSF103473">
    <property type="entry name" value="MFS general substrate transporter"/>
    <property type="match status" value="1"/>
</dbReference>
<accession>A0A0B1T374</accession>
<proteinExistence type="inferred from homology"/>
<dbReference type="InterPro" id="IPR036259">
    <property type="entry name" value="MFS_trans_sf"/>
</dbReference>
<comment type="subcellular location">
    <subcellularLocation>
        <location evidence="1">Endomembrane system</location>
        <topology evidence="1">Multi-pass membrane protein</topology>
    </subcellularLocation>
    <subcellularLocation>
        <location evidence="7">Lysosome membrane</location>
        <topology evidence="7">Multi-pass membrane protein</topology>
    </subcellularLocation>
</comment>
<dbReference type="PANTHER" id="PTHR10981:SF0">
    <property type="entry name" value="BATTENIN"/>
    <property type="match status" value="1"/>
</dbReference>
<dbReference type="Proteomes" id="UP000053660">
    <property type="component" value="Unassembled WGS sequence"/>
</dbReference>
<dbReference type="EMBL" id="KN553236">
    <property type="protein sequence ID" value="KHJ90237.1"/>
    <property type="molecule type" value="Genomic_DNA"/>
</dbReference>
<dbReference type="InterPro" id="IPR003492">
    <property type="entry name" value="Battenin_disease_Cln3"/>
</dbReference>
<reference evidence="9 10" key="1">
    <citation type="submission" date="2014-03" db="EMBL/GenBank/DDBJ databases">
        <title>Draft genome of the hookworm Oesophagostomum dentatum.</title>
        <authorList>
            <person name="Mitreva M."/>
        </authorList>
    </citation>
    <scope>NUCLEOTIDE SEQUENCE [LARGE SCALE GENOMIC DNA]</scope>
    <source>
        <strain evidence="9 10">OD-Hann</strain>
    </source>
</reference>
<keyword evidence="4 7" id="KW-0812">Transmembrane</keyword>
<dbReference type="OrthoDB" id="5965864at2759"/>
<keyword evidence="5 7" id="KW-1133">Transmembrane helix</keyword>
<comment type="caution">
    <text evidence="7">Lacks conserved residue(s) required for the propagation of feature annotation.</text>
</comment>
<dbReference type="PANTHER" id="PTHR10981">
    <property type="entry name" value="BATTENIN"/>
    <property type="match status" value="1"/>
</dbReference>
<evidence type="ECO:0000256" key="2">
    <source>
        <dbReference type="ARBA" id="ARBA00007467"/>
    </source>
</evidence>
<name>A0A0B1T374_OESDE</name>
<keyword evidence="10" id="KW-1185">Reference proteome</keyword>
<keyword evidence="3" id="KW-0813">Transport</keyword>
<dbReference type="AlphaFoldDB" id="A0A0B1T374"/>
<feature type="transmembrane region" description="Helical" evidence="7">
    <location>
        <begin position="53"/>
        <end position="74"/>
    </location>
</feature>
<evidence type="ECO:0000313" key="10">
    <source>
        <dbReference type="Proteomes" id="UP000053660"/>
    </source>
</evidence>
<gene>
    <name evidence="9" type="ORF">OESDEN_09921</name>
</gene>
<keyword evidence="7" id="KW-0458">Lysosome</keyword>
<dbReference type="GO" id="GO:0051453">
    <property type="term" value="P:regulation of intracellular pH"/>
    <property type="evidence" value="ECO:0007669"/>
    <property type="project" value="TreeGrafter"/>
</dbReference>
<evidence type="ECO:0000313" key="9">
    <source>
        <dbReference type="EMBL" id="KHJ90237.1"/>
    </source>
</evidence>
<keyword evidence="6 7" id="KW-0472">Membrane</keyword>
<evidence type="ECO:0000256" key="3">
    <source>
        <dbReference type="ARBA" id="ARBA00022448"/>
    </source>
</evidence>
<sequence>MIPFGLRHFLVVMAQMLSFILNYVIGVVVASWGSGLGEISYLALASYFDSKVISMWSSGTGGAGIIGAMAYAILTDPLMLHFTPQAALYSMLIIPLIFAYTYWFLLQLPSSIHRIDVCNLKTYIVPRNTEWARQESASDSEIERPLLDDGDEEVEEPRGEVLP</sequence>
<dbReference type="GO" id="GO:0005765">
    <property type="term" value="C:lysosomal membrane"/>
    <property type="evidence" value="ECO:0007669"/>
    <property type="project" value="UniProtKB-SubCell"/>
</dbReference>
<evidence type="ECO:0000256" key="8">
    <source>
        <dbReference type="SAM" id="MobiDB-lite"/>
    </source>
</evidence>
<evidence type="ECO:0000256" key="6">
    <source>
        <dbReference type="ARBA" id="ARBA00023136"/>
    </source>
</evidence>
<dbReference type="Pfam" id="PF02487">
    <property type="entry name" value="CLN3"/>
    <property type="match status" value="1"/>
</dbReference>